<feature type="domain" description="PAC" evidence="3">
    <location>
        <begin position="388"/>
        <end position="440"/>
    </location>
</feature>
<evidence type="ECO:0000259" key="4">
    <source>
        <dbReference type="PROSITE" id="PS50883"/>
    </source>
</evidence>
<dbReference type="GO" id="GO:0071732">
    <property type="term" value="P:cellular response to nitric oxide"/>
    <property type="evidence" value="ECO:0007669"/>
    <property type="project" value="UniProtKB-ARBA"/>
</dbReference>
<dbReference type="Gene3D" id="3.30.70.270">
    <property type="match status" value="1"/>
</dbReference>
<feature type="domain" description="PAS" evidence="2">
    <location>
        <begin position="188"/>
        <end position="258"/>
    </location>
</feature>
<dbReference type="CDD" id="cd01948">
    <property type="entry name" value="EAL"/>
    <property type="match status" value="1"/>
</dbReference>
<dbReference type="SMART" id="SM00267">
    <property type="entry name" value="GGDEF"/>
    <property type="match status" value="1"/>
</dbReference>
<dbReference type="Gene3D" id="3.30.450.20">
    <property type="entry name" value="PAS domain"/>
    <property type="match status" value="3"/>
</dbReference>
<dbReference type="SUPFAM" id="SSF55073">
    <property type="entry name" value="Nucleotide cyclase"/>
    <property type="match status" value="1"/>
</dbReference>
<evidence type="ECO:0000259" key="5">
    <source>
        <dbReference type="PROSITE" id="PS50887"/>
    </source>
</evidence>
<dbReference type="PROSITE" id="PS50887">
    <property type="entry name" value="GGDEF"/>
    <property type="match status" value="1"/>
</dbReference>
<feature type="domain" description="GGDEF" evidence="5">
    <location>
        <begin position="472"/>
        <end position="605"/>
    </location>
</feature>
<dbReference type="Pfam" id="PF08447">
    <property type="entry name" value="PAS_3"/>
    <property type="match status" value="1"/>
</dbReference>
<accession>A0A6I7HIL3</accession>
<proteinExistence type="predicted"/>
<dbReference type="InterPro" id="IPR000160">
    <property type="entry name" value="GGDEF_dom"/>
</dbReference>
<protein>
    <submittedName>
        <fullName evidence="6">Diguanylate cyclase/phosphodiesterase with PAS/PAC sensor(S)</fullName>
    </submittedName>
</protein>
<dbReference type="PROSITE" id="PS50113">
    <property type="entry name" value="PAC"/>
    <property type="match status" value="3"/>
</dbReference>
<dbReference type="InterPro" id="IPR013655">
    <property type="entry name" value="PAS_fold_3"/>
</dbReference>
<evidence type="ECO:0000259" key="2">
    <source>
        <dbReference type="PROSITE" id="PS50112"/>
    </source>
</evidence>
<feature type="domain" description="EAL" evidence="4">
    <location>
        <begin position="614"/>
        <end position="868"/>
    </location>
</feature>
<dbReference type="InterPro" id="IPR001633">
    <property type="entry name" value="EAL_dom"/>
</dbReference>
<dbReference type="PANTHER" id="PTHR44757:SF2">
    <property type="entry name" value="BIOFILM ARCHITECTURE MAINTENANCE PROTEIN MBAA"/>
    <property type="match status" value="1"/>
</dbReference>
<organism evidence="6 7">
    <name type="scientific">Ciceribacter lividus</name>
    <dbReference type="NCBI Taxonomy" id="1197950"/>
    <lineage>
        <taxon>Bacteria</taxon>
        <taxon>Pseudomonadati</taxon>
        <taxon>Pseudomonadota</taxon>
        <taxon>Alphaproteobacteria</taxon>
        <taxon>Hyphomicrobiales</taxon>
        <taxon>Rhizobiaceae</taxon>
        <taxon>Ciceribacter</taxon>
    </lineage>
</organism>
<dbReference type="PROSITE" id="PS50883">
    <property type="entry name" value="EAL"/>
    <property type="match status" value="1"/>
</dbReference>
<dbReference type="EMBL" id="QPIX01000011">
    <property type="protein sequence ID" value="RCW21047.1"/>
    <property type="molecule type" value="Genomic_DNA"/>
</dbReference>
<dbReference type="FunFam" id="3.30.70.270:FF:000001">
    <property type="entry name" value="Diguanylate cyclase domain protein"/>
    <property type="match status" value="1"/>
</dbReference>
<dbReference type="InterPro" id="IPR035965">
    <property type="entry name" value="PAS-like_dom_sf"/>
</dbReference>
<dbReference type="InterPro" id="IPR000700">
    <property type="entry name" value="PAS-assoc_C"/>
</dbReference>
<dbReference type="InterPro" id="IPR000014">
    <property type="entry name" value="PAS"/>
</dbReference>
<dbReference type="GO" id="GO:0071111">
    <property type="term" value="F:cyclic-guanylate-specific phosphodiesterase activity"/>
    <property type="evidence" value="ECO:0007669"/>
    <property type="project" value="UniProtKB-EC"/>
</dbReference>
<dbReference type="CDD" id="cd00130">
    <property type="entry name" value="PAS"/>
    <property type="match status" value="3"/>
</dbReference>
<dbReference type="Pfam" id="PF00990">
    <property type="entry name" value="GGDEF"/>
    <property type="match status" value="1"/>
</dbReference>
<sequence length="871" mass="97274">MTKCQTMSANACGCDTAAAPPTCRDVSSLARCLGDYARLLGERTLELDAASCPGLPFQEQLASLADMMSAALFAARIGDDGELSCVYASEKIADAIGPLPKDVGRVAELLFARCHPDDQPVMRACLTASARSLDPCSTEIRILHPGKGERQLEIKAVPQRQPDGTVLWIGMMRDLTETRKITRELDETNARLLSVLRTIPDMVWLKDKSGMYKMCNHAFERRSCKTEAEIIGRSDFDLYEPELAASFVQKDREATEAGKVCINEEWVTYPETGEERLIETRKVPILDSVGAAIGVLGLARDVTERKRIEEMLAKREQEFRTLVEHSSDPILRYGPDLRCRYANPAAGALLRNQADGLLGLRPSQLLVRENGEIFERFLSDVLTTGGEQEFEAVWKDDAGNRFCHLVKLTPEFNTEGKVTSVLAVGRDISELHTSRQKIRQIAYYDQLTRLPNRALFNERLRRMISDAAISGQMAGVMVIDLDRFKAVNDTMGHPAGDALLHEVAQRLSSCVRAADTVARLGGDEFAILVPDIRCRDDLEQIAERILRKCDKRFVVQGKEVFVSCSVGIAMSPDHGTEPDELVQYADTALYSAKGNGRNAFRFYTKDLTAHARERLMLELDLRHAVRRGEMCLHYQPKVCLKNGRRSGAEALLRWNHPRLGMISPDRFMAVAEDTGLIVDIGAWVLREACFAAAEWNGPDRPVQKVAVNLSVRQFQTRGLLALAESVLEETRCRAEWIELEITESLLLEEHEHVLETLTALRKMGFTIAIDDFGTGYSALSYLTRFPIDVLKIDRSFVSRMTSDGRSMNLLKAILSLAHSLYLEVVAEGVETSEQAELLRNFHCRLAQGYLFSRPVSKDVFEALPDGFPLAK</sequence>
<dbReference type="Gene3D" id="3.20.20.450">
    <property type="entry name" value="EAL domain"/>
    <property type="match status" value="1"/>
</dbReference>
<dbReference type="SMART" id="SM00086">
    <property type="entry name" value="PAC"/>
    <property type="match status" value="3"/>
</dbReference>
<dbReference type="PROSITE" id="PS50112">
    <property type="entry name" value="PAS"/>
    <property type="match status" value="1"/>
</dbReference>
<feature type="domain" description="PAC" evidence="3">
    <location>
        <begin position="136"/>
        <end position="187"/>
    </location>
</feature>
<dbReference type="Pfam" id="PF00563">
    <property type="entry name" value="EAL"/>
    <property type="match status" value="1"/>
</dbReference>
<dbReference type="SMART" id="SM00052">
    <property type="entry name" value="EAL"/>
    <property type="match status" value="1"/>
</dbReference>
<dbReference type="InterPro" id="IPR013656">
    <property type="entry name" value="PAS_4"/>
</dbReference>
<dbReference type="Pfam" id="PF08448">
    <property type="entry name" value="PAS_4"/>
    <property type="match status" value="2"/>
</dbReference>
<dbReference type="SMART" id="SM00091">
    <property type="entry name" value="PAS"/>
    <property type="match status" value="2"/>
</dbReference>
<evidence type="ECO:0000313" key="7">
    <source>
        <dbReference type="Proteomes" id="UP000252582"/>
    </source>
</evidence>
<dbReference type="Proteomes" id="UP000252582">
    <property type="component" value="Unassembled WGS sequence"/>
</dbReference>
<comment type="caution">
    <text evidence="6">The sequence shown here is derived from an EMBL/GenBank/DDBJ whole genome shotgun (WGS) entry which is preliminary data.</text>
</comment>
<dbReference type="AlphaFoldDB" id="A0A6I7HIL3"/>
<keyword evidence="7" id="KW-1185">Reference proteome</keyword>
<gene>
    <name evidence="6" type="ORF">DFR48_11111</name>
</gene>
<evidence type="ECO:0000256" key="1">
    <source>
        <dbReference type="ARBA" id="ARBA00051114"/>
    </source>
</evidence>
<dbReference type="InterPro" id="IPR001610">
    <property type="entry name" value="PAC"/>
</dbReference>
<dbReference type="SUPFAM" id="SSF141868">
    <property type="entry name" value="EAL domain-like"/>
    <property type="match status" value="1"/>
</dbReference>
<dbReference type="NCBIfam" id="TIGR00254">
    <property type="entry name" value="GGDEF"/>
    <property type="match status" value="1"/>
</dbReference>
<reference evidence="6 7" key="1">
    <citation type="submission" date="2018-07" db="EMBL/GenBank/DDBJ databases">
        <title>Genomic Encyclopedia of Type Strains, Phase IV (KMG-IV): sequencing the most valuable type-strain genomes for metagenomic binning, comparative biology and taxonomic classification.</title>
        <authorList>
            <person name="Goeker M."/>
        </authorList>
    </citation>
    <scope>NUCLEOTIDE SEQUENCE [LARGE SCALE GENOMIC DNA]</scope>
    <source>
        <strain evidence="6 7">DSM 25528</strain>
    </source>
</reference>
<dbReference type="InterPro" id="IPR029787">
    <property type="entry name" value="Nucleotide_cyclase"/>
</dbReference>
<evidence type="ECO:0000259" key="3">
    <source>
        <dbReference type="PROSITE" id="PS50113"/>
    </source>
</evidence>
<dbReference type="InterPro" id="IPR043128">
    <property type="entry name" value="Rev_trsase/Diguanyl_cyclase"/>
</dbReference>
<dbReference type="SUPFAM" id="SSF55785">
    <property type="entry name" value="PYP-like sensor domain (PAS domain)"/>
    <property type="match status" value="3"/>
</dbReference>
<dbReference type="InterPro" id="IPR035919">
    <property type="entry name" value="EAL_sf"/>
</dbReference>
<comment type="catalytic activity">
    <reaction evidence="1">
        <text>3',3'-c-di-GMP + H2O = 5'-phosphoguanylyl(3'-&gt;5')guanosine + H(+)</text>
        <dbReference type="Rhea" id="RHEA:24902"/>
        <dbReference type="ChEBI" id="CHEBI:15377"/>
        <dbReference type="ChEBI" id="CHEBI:15378"/>
        <dbReference type="ChEBI" id="CHEBI:58754"/>
        <dbReference type="ChEBI" id="CHEBI:58805"/>
        <dbReference type="EC" id="3.1.4.52"/>
    </reaction>
    <physiologicalReaction direction="left-to-right" evidence="1">
        <dbReference type="Rhea" id="RHEA:24903"/>
    </physiologicalReaction>
</comment>
<dbReference type="FunFam" id="3.20.20.450:FF:000001">
    <property type="entry name" value="Cyclic di-GMP phosphodiesterase yahA"/>
    <property type="match status" value="1"/>
</dbReference>
<dbReference type="CDD" id="cd01949">
    <property type="entry name" value="GGDEF"/>
    <property type="match status" value="1"/>
</dbReference>
<dbReference type="PANTHER" id="PTHR44757">
    <property type="entry name" value="DIGUANYLATE CYCLASE DGCP"/>
    <property type="match status" value="1"/>
</dbReference>
<name>A0A6I7HIL3_9HYPH</name>
<dbReference type="NCBIfam" id="TIGR00229">
    <property type="entry name" value="sensory_box"/>
    <property type="match status" value="2"/>
</dbReference>
<feature type="domain" description="PAC" evidence="3">
    <location>
        <begin position="262"/>
        <end position="314"/>
    </location>
</feature>
<dbReference type="RefSeq" id="WP_114364581.1">
    <property type="nucleotide sequence ID" value="NZ_QPIX01000011.1"/>
</dbReference>
<evidence type="ECO:0000313" key="6">
    <source>
        <dbReference type="EMBL" id="RCW21047.1"/>
    </source>
</evidence>
<dbReference type="InterPro" id="IPR052155">
    <property type="entry name" value="Biofilm_reg_signaling"/>
</dbReference>